<feature type="transmembrane region" description="Helical" evidence="1">
    <location>
        <begin position="12"/>
        <end position="32"/>
    </location>
</feature>
<evidence type="ECO:0000313" key="2">
    <source>
        <dbReference type="EMBL" id="QHS85986.1"/>
    </source>
</evidence>
<name>A0A6C0B1M7_9ZZZZ</name>
<keyword evidence="1" id="KW-0812">Transmembrane</keyword>
<dbReference type="AlphaFoldDB" id="A0A6C0B1M7"/>
<evidence type="ECO:0000256" key="1">
    <source>
        <dbReference type="SAM" id="Phobius"/>
    </source>
</evidence>
<keyword evidence="1" id="KW-1133">Transmembrane helix</keyword>
<keyword evidence="1" id="KW-0472">Membrane</keyword>
<accession>A0A6C0B1M7</accession>
<organism evidence="2">
    <name type="scientific">viral metagenome</name>
    <dbReference type="NCBI Taxonomy" id="1070528"/>
    <lineage>
        <taxon>unclassified sequences</taxon>
        <taxon>metagenomes</taxon>
        <taxon>organismal metagenomes</taxon>
    </lineage>
</organism>
<dbReference type="EMBL" id="MN739050">
    <property type="protein sequence ID" value="QHS85986.1"/>
    <property type="molecule type" value="Genomic_DNA"/>
</dbReference>
<sequence>MIDKLLRRKETTGFFAFIIGFGIVVMLLHHPISSQKVLALSPVEFENREIKADGKCYKYRVEDASCEITSSK</sequence>
<protein>
    <submittedName>
        <fullName evidence="2">Uncharacterized protein</fullName>
    </submittedName>
</protein>
<reference evidence="2" key="1">
    <citation type="journal article" date="2020" name="Nature">
        <title>Giant virus diversity and host interactions through global metagenomics.</title>
        <authorList>
            <person name="Schulz F."/>
            <person name="Roux S."/>
            <person name="Paez-Espino D."/>
            <person name="Jungbluth S."/>
            <person name="Walsh D.A."/>
            <person name="Denef V.J."/>
            <person name="McMahon K.D."/>
            <person name="Konstantinidis K.T."/>
            <person name="Eloe-Fadrosh E.A."/>
            <person name="Kyrpides N.C."/>
            <person name="Woyke T."/>
        </authorList>
    </citation>
    <scope>NUCLEOTIDE SEQUENCE</scope>
    <source>
        <strain evidence="2">GVMAG-M-3300009185-7</strain>
    </source>
</reference>
<proteinExistence type="predicted"/>